<accession>A0A4U7AX41</accession>
<gene>
    <name evidence="1" type="ORF">C1H76_7537</name>
</gene>
<protein>
    <submittedName>
        <fullName evidence="1">Uncharacterized protein</fullName>
    </submittedName>
</protein>
<sequence length="246" mass="25788">MSSESTNDAVIGMATKLGEILKDHPPPLQNNSLDDNSMHAGPVQVSKPARIVAKAPNIHRVPANARCGTPIYKTSTNGKAPLNNTTSAFIGAANAAHISIEDKAPATTCGAARLPIRKPETTDADDFWHTDQAEWDAQLALALDPAADEGDRKEAGRWIRAFSAAGIAMERKGKGLVATTACGNCGGYDKDDDQEACTLLVGAEHHGCVRCRVEGVKCGGVRLRAPPCACGGGGSFHLLSRLVRGI</sequence>
<comment type="caution">
    <text evidence="1">The sequence shown here is derived from an EMBL/GenBank/DDBJ whole genome shotgun (WGS) entry which is preliminary data.</text>
</comment>
<organism evidence="1 2">
    <name type="scientific">Elsinoe australis</name>
    <dbReference type="NCBI Taxonomy" id="40998"/>
    <lineage>
        <taxon>Eukaryota</taxon>
        <taxon>Fungi</taxon>
        <taxon>Dikarya</taxon>
        <taxon>Ascomycota</taxon>
        <taxon>Pezizomycotina</taxon>
        <taxon>Dothideomycetes</taxon>
        <taxon>Dothideomycetidae</taxon>
        <taxon>Myriangiales</taxon>
        <taxon>Elsinoaceae</taxon>
        <taxon>Elsinoe</taxon>
    </lineage>
</organism>
<evidence type="ECO:0000313" key="1">
    <source>
        <dbReference type="EMBL" id="TKX20284.1"/>
    </source>
</evidence>
<dbReference type="Proteomes" id="UP000308133">
    <property type="component" value="Unassembled WGS sequence"/>
</dbReference>
<dbReference type="EMBL" id="PTQR01000094">
    <property type="protein sequence ID" value="TKX20284.1"/>
    <property type="molecule type" value="Genomic_DNA"/>
</dbReference>
<evidence type="ECO:0000313" key="2">
    <source>
        <dbReference type="Proteomes" id="UP000308133"/>
    </source>
</evidence>
<reference evidence="1 2" key="1">
    <citation type="submission" date="2018-02" db="EMBL/GenBank/DDBJ databases">
        <title>Draft genome sequences of Elsinoe sp., causing black scab on jojoba.</title>
        <authorList>
            <person name="Stodart B."/>
            <person name="Jeffress S."/>
            <person name="Ash G."/>
            <person name="Arun Chinnappa K."/>
        </authorList>
    </citation>
    <scope>NUCLEOTIDE SEQUENCE [LARGE SCALE GENOMIC DNA]</scope>
    <source>
        <strain evidence="1 2">Hillstone_2</strain>
    </source>
</reference>
<dbReference type="AlphaFoldDB" id="A0A4U7AX41"/>
<proteinExistence type="predicted"/>
<name>A0A4U7AX41_9PEZI</name>